<evidence type="ECO:0000256" key="4">
    <source>
        <dbReference type="ARBA" id="ARBA00022857"/>
    </source>
</evidence>
<evidence type="ECO:0000256" key="5">
    <source>
        <dbReference type="ARBA" id="ARBA00023002"/>
    </source>
</evidence>
<dbReference type="InterPro" id="IPR052530">
    <property type="entry name" value="NAD(P)H_nitroreductase"/>
</dbReference>
<dbReference type="PANTHER" id="PTHR43821:SF1">
    <property type="entry name" value="NAD(P)H NITROREDUCTASE YDJA-RELATED"/>
    <property type="match status" value="1"/>
</dbReference>
<dbReference type="GO" id="GO:0016491">
    <property type="term" value="F:oxidoreductase activity"/>
    <property type="evidence" value="ECO:0007669"/>
    <property type="project" value="UniProtKB-UniRule"/>
</dbReference>
<evidence type="ECO:0000313" key="10">
    <source>
        <dbReference type="EMBL" id="SDG76898.1"/>
    </source>
</evidence>
<dbReference type="STRING" id="104663.SAMN04488121_106216"/>
<reference evidence="10 11" key="1">
    <citation type="submission" date="2016-10" db="EMBL/GenBank/DDBJ databases">
        <authorList>
            <person name="de Groot N.N."/>
        </authorList>
    </citation>
    <scope>NUCLEOTIDE SEQUENCE [LARGE SCALE GENOMIC DNA]</scope>
    <source>
        <strain evidence="10 11">DSM 527</strain>
    </source>
</reference>
<evidence type="ECO:0000259" key="9">
    <source>
        <dbReference type="Pfam" id="PF00881"/>
    </source>
</evidence>
<evidence type="ECO:0000256" key="1">
    <source>
        <dbReference type="ARBA" id="ARBA00007118"/>
    </source>
</evidence>
<gene>
    <name evidence="10" type="ORF">SAMN04488121_106216</name>
</gene>
<sequence length="208" mass="23471">MGIPSQKTYKQSGKRMGTANLTSIIKQRRNIKPASMNGKKIPDQQVQELLELADWAPTHGYTEPWYFVVFSGDAVKRFCQDHADLYKANTPADKFAQASYEKLQQQGDLASHVIAICMKRGSKPAIPEVEEIASVACATQNLWLGATEKGFAGYWGSGGMTFHPAMKEYLSLREEDKVLGFFYLGYTDEQVPEGRRLKPKEEKVKWEK</sequence>
<feature type="domain" description="Nitroreductase" evidence="9">
    <location>
        <begin position="25"/>
        <end position="186"/>
    </location>
</feature>
<proteinExistence type="inferred from homology"/>
<dbReference type="CDD" id="cd02135">
    <property type="entry name" value="YdjA-like"/>
    <property type="match status" value="1"/>
</dbReference>
<keyword evidence="3 7" id="KW-0288">FMN</keyword>
<evidence type="ECO:0000256" key="3">
    <source>
        <dbReference type="ARBA" id="ARBA00022643"/>
    </source>
</evidence>
<dbReference type="EC" id="1.-.-.-" evidence="7"/>
<dbReference type="AlphaFoldDB" id="A0A1G7WY98"/>
<comment type="cofactor">
    <cofactor evidence="8">
        <name>FMN</name>
        <dbReference type="ChEBI" id="CHEBI:58210"/>
    </cofactor>
    <text evidence="8">Binds 1 FMN per subunit.</text>
</comment>
<keyword evidence="6 7" id="KW-0520">NAD</keyword>
<dbReference type="InterPro" id="IPR026021">
    <property type="entry name" value="YdjA-like"/>
</dbReference>
<name>A0A1G7WY98_CHIFI</name>
<dbReference type="SUPFAM" id="SSF55469">
    <property type="entry name" value="FMN-dependent nitroreductase-like"/>
    <property type="match status" value="1"/>
</dbReference>
<keyword evidence="5 7" id="KW-0560">Oxidoreductase</keyword>
<dbReference type="InterPro" id="IPR029479">
    <property type="entry name" value="Nitroreductase"/>
</dbReference>
<dbReference type="EMBL" id="FNBN01000006">
    <property type="protein sequence ID" value="SDG76898.1"/>
    <property type="molecule type" value="Genomic_DNA"/>
</dbReference>
<feature type="binding site" description="in other chain" evidence="8">
    <location>
        <begin position="155"/>
        <end position="157"/>
    </location>
    <ligand>
        <name>FMN</name>
        <dbReference type="ChEBI" id="CHEBI:58210"/>
        <note>ligand shared between dimeric partners</note>
    </ligand>
</feature>
<comment type="similarity">
    <text evidence="1 7">Belongs to the nitroreductase family.</text>
</comment>
<dbReference type="Gene3D" id="3.40.109.10">
    <property type="entry name" value="NADH Oxidase"/>
    <property type="match status" value="1"/>
</dbReference>
<keyword evidence="2 7" id="KW-0285">Flavoprotein</keyword>
<accession>A0A1G7WY98</accession>
<protein>
    <recommendedName>
        <fullName evidence="7">Putative NAD(P)H nitroreductase</fullName>
        <ecNumber evidence="7">1.-.-.-</ecNumber>
    </recommendedName>
</protein>
<dbReference type="PIRSF" id="PIRSF000232">
    <property type="entry name" value="YdjA"/>
    <property type="match status" value="1"/>
</dbReference>
<evidence type="ECO:0000313" key="11">
    <source>
        <dbReference type="Proteomes" id="UP000199045"/>
    </source>
</evidence>
<dbReference type="Pfam" id="PF00881">
    <property type="entry name" value="Nitroreductase"/>
    <property type="match status" value="1"/>
</dbReference>
<keyword evidence="4 7" id="KW-0521">NADP</keyword>
<dbReference type="PANTHER" id="PTHR43821">
    <property type="entry name" value="NAD(P)H NITROREDUCTASE YDJA-RELATED"/>
    <property type="match status" value="1"/>
</dbReference>
<dbReference type="Proteomes" id="UP000199045">
    <property type="component" value="Unassembled WGS sequence"/>
</dbReference>
<feature type="binding site" evidence="8">
    <location>
        <position position="59"/>
    </location>
    <ligand>
        <name>FMN</name>
        <dbReference type="ChEBI" id="CHEBI:58210"/>
        <note>ligand shared between dimeric partners</note>
    </ligand>
</feature>
<evidence type="ECO:0000256" key="8">
    <source>
        <dbReference type="PIRSR" id="PIRSR000232-1"/>
    </source>
</evidence>
<organism evidence="10 11">
    <name type="scientific">Chitinophaga filiformis</name>
    <name type="common">Myxococcus filiformis</name>
    <name type="synonym">Flexibacter filiformis</name>
    <dbReference type="NCBI Taxonomy" id="104663"/>
    <lineage>
        <taxon>Bacteria</taxon>
        <taxon>Pseudomonadati</taxon>
        <taxon>Bacteroidota</taxon>
        <taxon>Chitinophagia</taxon>
        <taxon>Chitinophagales</taxon>
        <taxon>Chitinophagaceae</taxon>
        <taxon>Chitinophaga</taxon>
    </lineage>
</organism>
<dbReference type="InterPro" id="IPR000415">
    <property type="entry name" value="Nitroreductase-like"/>
</dbReference>
<evidence type="ECO:0000256" key="2">
    <source>
        <dbReference type="ARBA" id="ARBA00022630"/>
    </source>
</evidence>
<evidence type="ECO:0000256" key="7">
    <source>
        <dbReference type="PIRNR" id="PIRNR000232"/>
    </source>
</evidence>
<evidence type="ECO:0000256" key="6">
    <source>
        <dbReference type="ARBA" id="ARBA00023027"/>
    </source>
</evidence>